<feature type="chain" id="PRO_5044265840" evidence="3">
    <location>
        <begin position="36"/>
        <end position="297"/>
    </location>
</feature>
<feature type="transmembrane region" description="Helical" evidence="2">
    <location>
        <begin position="181"/>
        <end position="199"/>
    </location>
</feature>
<organism evidence="4 5">
    <name type="scientific">Esox lucius</name>
    <name type="common">Northern pike</name>
    <dbReference type="NCBI Taxonomy" id="8010"/>
    <lineage>
        <taxon>Eukaryota</taxon>
        <taxon>Metazoa</taxon>
        <taxon>Chordata</taxon>
        <taxon>Craniata</taxon>
        <taxon>Vertebrata</taxon>
        <taxon>Euteleostomi</taxon>
        <taxon>Actinopterygii</taxon>
        <taxon>Neopterygii</taxon>
        <taxon>Teleostei</taxon>
        <taxon>Protacanthopterygii</taxon>
        <taxon>Esociformes</taxon>
        <taxon>Esocidae</taxon>
        <taxon>Esox</taxon>
    </lineage>
</organism>
<keyword evidence="2" id="KW-1133">Transmembrane helix</keyword>
<evidence type="ECO:0000256" key="1">
    <source>
        <dbReference type="SAM" id="MobiDB-lite"/>
    </source>
</evidence>
<evidence type="ECO:0000256" key="2">
    <source>
        <dbReference type="SAM" id="Phobius"/>
    </source>
</evidence>
<name>A0AAY5KR38_ESOLU</name>
<feature type="compositionally biased region" description="Polar residues" evidence="1">
    <location>
        <begin position="133"/>
        <end position="143"/>
    </location>
</feature>
<dbReference type="Proteomes" id="UP000265140">
    <property type="component" value="Chromosome 17"/>
</dbReference>
<protein>
    <submittedName>
        <fullName evidence="4">Uncharacterized protein</fullName>
    </submittedName>
</protein>
<keyword evidence="3" id="KW-0732">Signal</keyword>
<dbReference type="AlphaFoldDB" id="A0AAY5KR38"/>
<dbReference type="GeneTree" id="ENSGT00970000193609"/>
<evidence type="ECO:0000313" key="5">
    <source>
        <dbReference type="Proteomes" id="UP000265140"/>
    </source>
</evidence>
<proteinExistence type="predicted"/>
<dbReference type="Ensembl" id="ENSELUT00000103617.1">
    <property type="protein sequence ID" value="ENSELUP00000091329.1"/>
    <property type="gene ID" value="ENSELUG00000021699.3"/>
</dbReference>
<accession>A0AAY5KR38</accession>
<reference evidence="4" key="2">
    <citation type="submission" date="2025-08" db="UniProtKB">
        <authorList>
            <consortium name="Ensembl"/>
        </authorList>
    </citation>
    <scope>IDENTIFICATION</scope>
</reference>
<reference evidence="4" key="3">
    <citation type="submission" date="2025-09" db="UniProtKB">
        <authorList>
            <consortium name="Ensembl"/>
        </authorList>
    </citation>
    <scope>IDENTIFICATION</scope>
</reference>
<keyword evidence="2" id="KW-0472">Membrane</keyword>
<feature type="region of interest" description="Disordered" evidence="1">
    <location>
        <begin position="111"/>
        <end position="152"/>
    </location>
</feature>
<evidence type="ECO:0000256" key="3">
    <source>
        <dbReference type="SAM" id="SignalP"/>
    </source>
</evidence>
<keyword evidence="5" id="KW-1185">Reference proteome</keyword>
<sequence length="297" mass="32572">MCFSIGKKGKRMDSGHKRPLCLASLLLAISLATTASSVKTGIYPNNTYSDLISNQNKTTDIPLNVTSDKSLPTTSYLSSSLNSTGTTQNTQQFNSTTATVLPETFNTSITIQSTPSTLTPPAPTTQATKTAEKLNTPSITRPKQSTNYQSETTNTTTWMTTATHNVTEGFGLNYSEKGMTIFFSVLLGVFVLGIFMFLFNRCKQTRQYSHQPLHNTSDVGVPLAADDTLVISGGLYDGSPIYNPTMTTTDMEDEDNFDNHLPVPQPSQFRLEFLNEERENPGYGAATFNTFQNFDDV</sequence>
<reference evidence="4 5" key="1">
    <citation type="submission" date="2020-02" db="EMBL/GenBank/DDBJ databases">
        <title>Esox lucius (northern pike) genome, fEsoLuc1, primary haplotype.</title>
        <authorList>
            <person name="Myers G."/>
            <person name="Karagic N."/>
            <person name="Meyer A."/>
            <person name="Pippel M."/>
            <person name="Reichard M."/>
            <person name="Winkler S."/>
            <person name="Tracey A."/>
            <person name="Sims Y."/>
            <person name="Howe K."/>
            <person name="Rhie A."/>
            <person name="Formenti G."/>
            <person name="Durbin R."/>
            <person name="Fedrigo O."/>
            <person name="Jarvis E.D."/>
        </authorList>
    </citation>
    <scope>NUCLEOTIDE SEQUENCE [LARGE SCALE GENOMIC DNA]</scope>
</reference>
<evidence type="ECO:0000313" key="4">
    <source>
        <dbReference type="Ensembl" id="ENSELUP00000091329.1"/>
    </source>
</evidence>
<keyword evidence="2" id="KW-0812">Transmembrane</keyword>
<feature type="signal peptide" evidence="3">
    <location>
        <begin position="1"/>
        <end position="35"/>
    </location>
</feature>